<evidence type="ECO:0000259" key="3">
    <source>
        <dbReference type="Pfam" id="PF13621"/>
    </source>
</evidence>
<keyword evidence="2" id="KW-1133">Transmembrane helix</keyword>
<evidence type="ECO:0000256" key="1">
    <source>
        <dbReference type="SAM" id="MobiDB-lite"/>
    </source>
</evidence>
<feature type="region of interest" description="Disordered" evidence="1">
    <location>
        <begin position="1"/>
        <end position="24"/>
    </location>
</feature>
<dbReference type="EMBL" id="HBIB01016276">
    <property type="protein sequence ID" value="CAE0248388.1"/>
    <property type="molecule type" value="Transcribed_RNA"/>
</dbReference>
<keyword evidence="2" id="KW-0812">Transmembrane</keyword>
<evidence type="ECO:0000256" key="2">
    <source>
        <dbReference type="SAM" id="Phobius"/>
    </source>
</evidence>
<gene>
    <name evidence="4" type="ORF">PBIL07802_LOCUS10584</name>
</gene>
<protein>
    <recommendedName>
        <fullName evidence="3">Cupin-like domain-containing protein</fullName>
    </recommendedName>
</protein>
<dbReference type="AlphaFoldDB" id="A0A7S3D732"/>
<sequence length="403" mass="45519">MDCKAPNEGKNDSDRGEEKIEAKSQNPKLVSRPVLLFAAATFIAVIAISASMLVIGDSSSSTTAATTSSVHVDNEHKHDTTYVEVRGESWKWSDAWYMLRAIPHHLGQLFRRVREPPCECLEFPRCLAVRPNKTNIDMIDMRQLKVEDYLCKYMCPCTPVLLDHVFDVWPGLSEVTFDYLHAKIGDAKGKTRGFGTNPYLKGHEGEKQVTLSDMVEYVKHEKPRTPEGRYSHFNLGLHEQAALSPLFLNKPSVMPEPGWITIGVEQSGNKVHDDGAEASGLFCVTQGAKGYVLYHQLDYLHVCEPASKKMEYEAIFPGESVPRRFEYNFHSGSCIDIRFPREEQTAKFPTVMEAVEFKTIVQAGQCLLFPAGYIHGLWNEVDSVGLNLLHDYDRYIMEVKLQL</sequence>
<accession>A0A7S3D732</accession>
<feature type="compositionally biased region" description="Basic and acidic residues" evidence="1">
    <location>
        <begin position="1"/>
        <end position="22"/>
    </location>
</feature>
<dbReference type="InterPro" id="IPR050910">
    <property type="entry name" value="JMJD6_ArgDemeth/LysHydrox"/>
</dbReference>
<dbReference type="Pfam" id="PF13621">
    <property type="entry name" value="Cupin_8"/>
    <property type="match status" value="1"/>
</dbReference>
<feature type="transmembrane region" description="Helical" evidence="2">
    <location>
        <begin position="34"/>
        <end position="55"/>
    </location>
</feature>
<name>A0A7S3D732_9EUKA</name>
<organism evidence="4">
    <name type="scientific">Palpitomonas bilix</name>
    <dbReference type="NCBI Taxonomy" id="652834"/>
    <lineage>
        <taxon>Eukaryota</taxon>
        <taxon>Eukaryota incertae sedis</taxon>
    </lineage>
</organism>
<feature type="domain" description="Cupin-like" evidence="3">
    <location>
        <begin position="152"/>
        <end position="375"/>
    </location>
</feature>
<dbReference type="InterPro" id="IPR041667">
    <property type="entry name" value="Cupin_8"/>
</dbReference>
<dbReference type="PANTHER" id="PTHR12480">
    <property type="entry name" value="ARGININE DEMETHYLASE AND LYSYL-HYDROXYLASE JMJD"/>
    <property type="match status" value="1"/>
</dbReference>
<dbReference type="SUPFAM" id="SSF51197">
    <property type="entry name" value="Clavaminate synthase-like"/>
    <property type="match status" value="1"/>
</dbReference>
<evidence type="ECO:0000313" key="4">
    <source>
        <dbReference type="EMBL" id="CAE0248388.1"/>
    </source>
</evidence>
<reference evidence="4" key="1">
    <citation type="submission" date="2021-01" db="EMBL/GenBank/DDBJ databases">
        <authorList>
            <person name="Corre E."/>
            <person name="Pelletier E."/>
            <person name="Niang G."/>
            <person name="Scheremetjew M."/>
            <person name="Finn R."/>
            <person name="Kale V."/>
            <person name="Holt S."/>
            <person name="Cochrane G."/>
            <person name="Meng A."/>
            <person name="Brown T."/>
            <person name="Cohen L."/>
        </authorList>
    </citation>
    <scope>NUCLEOTIDE SEQUENCE</scope>
    <source>
        <strain evidence="4">NIES-2562</strain>
    </source>
</reference>
<dbReference type="Gene3D" id="2.60.120.650">
    <property type="entry name" value="Cupin"/>
    <property type="match status" value="1"/>
</dbReference>
<proteinExistence type="predicted"/>
<keyword evidence="2" id="KW-0472">Membrane</keyword>